<evidence type="ECO:0000313" key="3">
    <source>
        <dbReference type="Proteomes" id="UP000078559"/>
    </source>
</evidence>
<evidence type="ECO:0000313" key="2">
    <source>
        <dbReference type="EMBL" id="KUI67457.1"/>
    </source>
</evidence>
<dbReference type="Proteomes" id="UP000078559">
    <property type="component" value="Chromosome 3"/>
</dbReference>
<accession>A0A194VTY4</accession>
<dbReference type="EMBL" id="CM003100">
    <property type="protein sequence ID" value="KUI67457.1"/>
    <property type="molecule type" value="Genomic_DNA"/>
</dbReference>
<proteinExistence type="predicted"/>
<protein>
    <submittedName>
        <fullName evidence="2">Uncharacterized protein</fullName>
    </submittedName>
</protein>
<sequence length="116" mass="12615">MTESSGAVDLPSRTVAYVWADGVVEDLAQGEEDGGQGQVDHGPGLTQYPQHQNGLEDVEDDEEDERRKLVQHVQGNIPVLGAVVARCELLRPTIACVEGDITSSDEKDRCRGHYQA</sequence>
<reference evidence="2" key="1">
    <citation type="submission" date="2014-12" db="EMBL/GenBank/DDBJ databases">
        <title>Genome Sequence of Valsa Canker Pathogens Uncovers a Specific Adaption of Colonization on Woody Bark.</title>
        <authorList>
            <person name="Yin Z."/>
            <person name="Liu H."/>
            <person name="Gao X."/>
            <person name="Li Z."/>
            <person name="Song N."/>
            <person name="Ke X."/>
            <person name="Dai Q."/>
            <person name="Wu Y."/>
            <person name="Sun Y."/>
            <person name="Xu J.-R."/>
            <person name="Kang Z.K."/>
            <person name="Wang L."/>
            <person name="Huang L."/>
        </authorList>
    </citation>
    <scope>NUCLEOTIDE SEQUENCE [LARGE SCALE GENOMIC DNA]</scope>
    <source>
        <strain evidence="2">03-8</strain>
    </source>
</reference>
<dbReference type="AlphaFoldDB" id="A0A194VTY4"/>
<evidence type="ECO:0000256" key="1">
    <source>
        <dbReference type="SAM" id="MobiDB-lite"/>
    </source>
</evidence>
<dbReference type="SMR" id="A0A194VTY4"/>
<feature type="region of interest" description="Disordered" evidence="1">
    <location>
        <begin position="27"/>
        <end position="66"/>
    </location>
</feature>
<organism evidence="2 3">
    <name type="scientific">Cytospora mali</name>
    <name type="common">Apple Valsa canker fungus</name>
    <name type="synonym">Valsa mali</name>
    <dbReference type="NCBI Taxonomy" id="578113"/>
    <lineage>
        <taxon>Eukaryota</taxon>
        <taxon>Fungi</taxon>
        <taxon>Dikarya</taxon>
        <taxon>Ascomycota</taxon>
        <taxon>Pezizomycotina</taxon>
        <taxon>Sordariomycetes</taxon>
        <taxon>Sordariomycetidae</taxon>
        <taxon>Diaporthales</taxon>
        <taxon>Cytosporaceae</taxon>
        <taxon>Cytospora</taxon>
    </lineage>
</organism>
<keyword evidence="3" id="KW-1185">Reference proteome</keyword>
<gene>
    <name evidence="2" type="ORF">VM1G_11497</name>
</gene>
<name>A0A194VTY4_CYTMA</name>